<feature type="compositionally biased region" description="Acidic residues" evidence="19">
    <location>
        <begin position="558"/>
        <end position="576"/>
    </location>
</feature>
<keyword evidence="14" id="KW-0239">DNA-directed DNA polymerase</keyword>
<evidence type="ECO:0000256" key="4">
    <source>
        <dbReference type="ARBA" id="ARBA00022722"/>
    </source>
</evidence>
<dbReference type="GO" id="GO:0005524">
    <property type="term" value="F:ATP binding"/>
    <property type="evidence" value="ECO:0007669"/>
    <property type="project" value="UniProtKB-KW"/>
</dbReference>
<feature type="region of interest" description="Disordered" evidence="19">
    <location>
        <begin position="548"/>
        <end position="585"/>
    </location>
</feature>
<dbReference type="InterPro" id="IPR025724">
    <property type="entry name" value="GAG-pre-integrase_dom"/>
</dbReference>
<evidence type="ECO:0000256" key="15">
    <source>
        <dbReference type="ARBA" id="ARBA00023113"/>
    </source>
</evidence>
<keyword evidence="15" id="KW-0917">Virion maturation</keyword>
<evidence type="ECO:0000256" key="16">
    <source>
        <dbReference type="ARBA" id="ARBA00023172"/>
    </source>
</evidence>
<dbReference type="PROSITE" id="PS50994">
    <property type="entry name" value="INTEGRASE"/>
    <property type="match status" value="1"/>
</dbReference>
<dbReference type="InterPro" id="IPR036875">
    <property type="entry name" value="Znf_CCHC_sf"/>
</dbReference>
<evidence type="ECO:0000313" key="23">
    <source>
        <dbReference type="Proteomes" id="UP001219518"/>
    </source>
</evidence>
<evidence type="ECO:0000256" key="7">
    <source>
        <dbReference type="ARBA" id="ARBA00022750"/>
    </source>
</evidence>
<keyword evidence="14" id="KW-0808">Transferase</keyword>
<keyword evidence="18" id="KW-0863">Zinc-finger</keyword>
<dbReference type="GO" id="GO:0004190">
    <property type="term" value="F:aspartic-type endopeptidase activity"/>
    <property type="evidence" value="ECO:0007669"/>
    <property type="project" value="UniProtKB-KW"/>
</dbReference>
<evidence type="ECO:0000256" key="3">
    <source>
        <dbReference type="ARBA" id="ARBA00022670"/>
    </source>
</evidence>
<keyword evidence="12" id="KW-0229">DNA integration</keyword>
<evidence type="ECO:0000256" key="13">
    <source>
        <dbReference type="ARBA" id="ARBA00022918"/>
    </source>
</evidence>
<dbReference type="GO" id="GO:0003964">
    <property type="term" value="F:RNA-directed DNA polymerase activity"/>
    <property type="evidence" value="ECO:0007669"/>
    <property type="project" value="UniProtKB-KW"/>
</dbReference>
<evidence type="ECO:0000256" key="6">
    <source>
        <dbReference type="ARBA" id="ARBA00022741"/>
    </source>
</evidence>
<keyword evidence="13" id="KW-0695">RNA-directed DNA polymerase</keyword>
<dbReference type="Pfam" id="PF00665">
    <property type="entry name" value="rve"/>
    <property type="match status" value="1"/>
</dbReference>
<comment type="function">
    <text evidence="1">The aspartyl protease (PR) mediates the proteolytic cleavages of the Gag and Gag-Pol polyproteins after assembly of the VLP.</text>
</comment>
<dbReference type="InterPro" id="IPR001878">
    <property type="entry name" value="Znf_CCHC"/>
</dbReference>
<evidence type="ECO:0000256" key="2">
    <source>
        <dbReference type="ARBA" id="ARBA00022612"/>
    </source>
</evidence>
<keyword evidence="14" id="KW-0548">Nucleotidyltransferase</keyword>
<feature type="region of interest" description="Disordered" evidence="19">
    <location>
        <begin position="21"/>
        <end position="62"/>
    </location>
</feature>
<dbReference type="InterPro" id="IPR013103">
    <property type="entry name" value="RVT_2"/>
</dbReference>
<keyword evidence="17" id="KW-0511">Multifunctional enzyme</keyword>
<evidence type="ECO:0000256" key="9">
    <source>
        <dbReference type="ARBA" id="ARBA00022801"/>
    </source>
</evidence>
<keyword evidence="5" id="KW-0479">Metal-binding</keyword>
<keyword evidence="7" id="KW-0064">Aspartyl protease</keyword>
<keyword evidence="23" id="KW-1185">Reference proteome</keyword>
<feature type="non-terminal residue" evidence="22">
    <location>
        <position position="1"/>
    </location>
</feature>
<keyword evidence="4" id="KW-0540">Nuclease</keyword>
<name>A0AAE1LLY0_9NEOP</name>
<dbReference type="Proteomes" id="UP001219518">
    <property type="component" value="Unassembled WGS sequence"/>
</dbReference>
<dbReference type="InterPro" id="IPR057670">
    <property type="entry name" value="SH3_retrovirus"/>
</dbReference>
<dbReference type="CDD" id="cd09272">
    <property type="entry name" value="RNase_HI_RT_Ty1"/>
    <property type="match status" value="1"/>
</dbReference>
<keyword evidence="16" id="KW-0233">DNA recombination</keyword>
<accession>A0AAE1LLY0</accession>
<keyword evidence="18" id="KW-0862">Zinc</keyword>
<dbReference type="GO" id="GO:0004519">
    <property type="term" value="F:endonuclease activity"/>
    <property type="evidence" value="ECO:0007669"/>
    <property type="project" value="UniProtKB-KW"/>
</dbReference>
<evidence type="ECO:0000259" key="20">
    <source>
        <dbReference type="PROSITE" id="PS50158"/>
    </source>
</evidence>
<keyword evidence="10" id="KW-0067">ATP-binding</keyword>
<dbReference type="SUPFAM" id="SSF53098">
    <property type="entry name" value="Ribonuclease H-like"/>
    <property type="match status" value="1"/>
</dbReference>
<dbReference type="InterPro" id="IPR043502">
    <property type="entry name" value="DNA/RNA_pol_sf"/>
</dbReference>
<dbReference type="PANTHER" id="PTHR42648:SF11">
    <property type="entry name" value="TRANSPOSON TY4-P GAG-POL POLYPROTEIN"/>
    <property type="match status" value="1"/>
</dbReference>
<evidence type="ECO:0000256" key="10">
    <source>
        <dbReference type="ARBA" id="ARBA00022840"/>
    </source>
</evidence>
<keyword evidence="11" id="KW-0460">Magnesium</keyword>
<reference evidence="22" key="1">
    <citation type="submission" date="2021-07" db="EMBL/GenBank/DDBJ databases">
        <authorList>
            <person name="Catto M.A."/>
            <person name="Jacobson A."/>
            <person name="Kennedy G."/>
            <person name="Labadie P."/>
            <person name="Hunt B.G."/>
            <person name="Srinivasan R."/>
        </authorList>
    </citation>
    <scope>NUCLEOTIDE SEQUENCE</scope>
    <source>
        <strain evidence="22">PL_HMW_Pooled</strain>
        <tissue evidence="22">Head</tissue>
    </source>
</reference>
<dbReference type="Gene3D" id="3.30.420.10">
    <property type="entry name" value="Ribonuclease H-like superfamily/Ribonuclease H"/>
    <property type="match status" value="1"/>
</dbReference>
<proteinExistence type="predicted"/>
<dbReference type="SMART" id="SM00343">
    <property type="entry name" value="ZnF_C2HC"/>
    <property type="match status" value="1"/>
</dbReference>
<dbReference type="GO" id="GO:0006508">
    <property type="term" value="P:proteolysis"/>
    <property type="evidence" value="ECO:0007669"/>
    <property type="project" value="UniProtKB-KW"/>
</dbReference>
<feature type="compositionally biased region" description="Basic and acidic residues" evidence="19">
    <location>
        <begin position="21"/>
        <end position="42"/>
    </location>
</feature>
<dbReference type="InterPro" id="IPR001584">
    <property type="entry name" value="Integrase_cat-core"/>
</dbReference>
<dbReference type="GO" id="GO:0006310">
    <property type="term" value="P:DNA recombination"/>
    <property type="evidence" value="ECO:0007669"/>
    <property type="project" value="UniProtKB-KW"/>
</dbReference>
<dbReference type="SUPFAM" id="SSF57756">
    <property type="entry name" value="Retrovirus zinc finger-like domains"/>
    <property type="match status" value="1"/>
</dbReference>
<dbReference type="GO" id="GO:0015074">
    <property type="term" value="P:DNA integration"/>
    <property type="evidence" value="ECO:0007669"/>
    <property type="project" value="UniProtKB-KW"/>
</dbReference>
<organism evidence="22 23">
    <name type="scientific">Frankliniella fusca</name>
    <dbReference type="NCBI Taxonomy" id="407009"/>
    <lineage>
        <taxon>Eukaryota</taxon>
        <taxon>Metazoa</taxon>
        <taxon>Ecdysozoa</taxon>
        <taxon>Arthropoda</taxon>
        <taxon>Hexapoda</taxon>
        <taxon>Insecta</taxon>
        <taxon>Pterygota</taxon>
        <taxon>Neoptera</taxon>
        <taxon>Paraneoptera</taxon>
        <taxon>Thysanoptera</taxon>
        <taxon>Terebrantia</taxon>
        <taxon>Thripoidea</taxon>
        <taxon>Thripidae</taxon>
        <taxon>Frankliniella</taxon>
    </lineage>
</organism>
<evidence type="ECO:0000259" key="21">
    <source>
        <dbReference type="PROSITE" id="PS50994"/>
    </source>
</evidence>
<keyword evidence="2" id="KW-1188">Viral release from host cell</keyword>
<dbReference type="Pfam" id="PF07727">
    <property type="entry name" value="RVT_2"/>
    <property type="match status" value="1"/>
</dbReference>
<keyword evidence="6" id="KW-0547">Nucleotide-binding</keyword>
<keyword evidence="9" id="KW-0378">Hydrolase</keyword>
<dbReference type="InterPro" id="IPR039537">
    <property type="entry name" value="Retrotran_Ty1/copia-like"/>
</dbReference>
<reference evidence="22" key="2">
    <citation type="journal article" date="2023" name="BMC Genomics">
        <title>Pest status, molecular evolution, and epigenetic factors derived from the genome assembly of Frankliniella fusca, a thysanopteran phytovirus vector.</title>
        <authorList>
            <person name="Catto M.A."/>
            <person name="Labadie P.E."/>
            <person name="Jacobson A.L."/>
            <person name="Kennedy G.G."/>
            <person name="Srinivasan R."/>
            <person name="Hunt B.G."/>
        </authorList>
    </citation>
    <scope>NUCLEOTIDE SEQUENCE</scope>
    <source>
        <strain evidence="22">PL_HMW_Pooled</strain>
    </source>
</reference>
<dbReference type="AlphaFoldDB" id="A0AAE1LLY0"/>
<evidence type="ECO:0000256" key="17">
    <source>
        <dbReference type="ARBA" id="ARBA00023268"/>
    </source>
</evidence>
<evidence type="ECO:0000256" key="12">
    <source>
        <dbReference type="ARBA" id="ARBA00022908"/>
    </source>
</evidence>
<comment type="caution">
    <text evidence="22">The sequence shown here is derived from an EMBL/GenBank/DDBJ whole genome shotgun (WGS) entry which is preliminary data.</text>
</comment>
<dbReference type="SUPFAM" id="SSF56672">
    <property type="entry name" value="DNA/RNA polymerases"/>
    <property type="match status" value="1"/>
</dbReference>
<protein>
    <submittedName>
        <fullName evidence="22">Retrovirus-related Pol polyprotein from transposon TNT 1-94</fullName>
    </submittedName>
</protein>
<dbReference type="InterPro" id="IPR012337">
    <property type="entry name" value="RNaseH-like_sf"/>
</dbReference>
<dbReference type="GO" id="GO:0008270">
    <property type="term" value="F:zinc ion binding"/>
    <property type="evidence" value="ECO:0007669"/>
    <property type="project" value="UniProtKB-KW"/>
</dbReference>
<dbReference type="GO" id="GO:0003887">
    <property type="term" value="F:DNA-directed DNA polymerase activity"/>
    <property type="evidence" value="ECO:0007669"/>
    <property type="project" value="UniProtKB-KW"/>
</dbReference>
<evidence type="ECO:0000256" key="1">
    <source>
        <dbReference type="ARBA" id="ARBA00002180"/>
    </source>
</evidence>
<dbReference type="InterPro" id="IPR054722">
    <property type="entry name" value="PolX-like_BBD"/>
</dbReference>
<evidence type="ECO:0000256" key="8">
    <source>
        <dbReference type="ARBA" id="ARBA00022759"/>
    </source>
</evidence>
<dbReference type="InterPro" id="IPR036397">
    <property type="entry name" value="RNaseH_sf"/>
</dbReference>
<dbReference type="Pfam" id="PF25597">
    <property type="entry name" value="SH3_retrovirus"/>
    <property type="match status" value="1"/>
</dbReference>
<evidence type="ECO:0000256" key="11">
    <source>
        <dbReference type="ARBA" id="ARBA00022842"/>
    </source>
</evidence>
<evidence type="ECO:0000256" key="14">
    <source>
        <dbReference type="ARBA" id="ARBA00022932"/>
    </source>
</evidence>
<feature type="domain" description="Integrase catalytic" evidence="21">
    <location>
        <begin position="274"/>
        <end position="451"/>
    </location>
</feature>
<dbReference type="Pfam" id="PF13976">
    <property type="entry name" value="gag_pre-integrs"/>
    <property type="match status" value="1"/>
</dbReference>
<dbReference type="PANTHER" id="PTHR42648">
    <property type="entry name" value="TRANSPOSASE, PUTATIVE-RELATED"/>
    <property type="match status" value="1"/>
</dbReference>
<gene>
    <name evidence="22" type="ORF">KUF71_013400</name>
</gene>
<feature type="domain" description="CCHC-type" evidence="20">
    <location>
        <begin position="17"/>
        <end position="32"/>
    </location>
</feature>
<evidence type="ECO:0000313" key="22">
    <source>
        <dbReference type="EMBL" id="KAK3925131.1"/>
    </source>
</evidence>
<keyword evidence="3" id="KW-0645">Protease</keyword>
<dbReference type="GO" id="GO:0003676">
    <property type="term" value="F:nucleic acid binding"/>
    <property type="evidence" value="ECO:0007669"/>
    <property type="project" value="InterPro"/>
</dbReference>
<dbReference type="EMBL" id="JAHWGI010001217">
    <property type="protein sequence ID" value="KAK3925131.1"/>
    <property type="molecule type" value="Genomic_DNA"/>
</dbReference>
<dbReference type="PROSITE" id="PS50158">
    <property type="entry name" value="ZF_CCHC"/>
    <property type="match status" value="1"/>
</dbReference>
<evidence type="ECO:0000256" key="19">
    <source>
        <dbReference type="SAM" id="MobiDB-lite"/>
    </source>
</evidence>
<dbReference type="Pfam" id="PF22936">
    <property type="entry name" value="Pol_BBD"/>
    <property type="match status" value="1"/>
</dbReference>
<evidence type="ECO:0000256" key="5">
    <source>
        <dbReference type="ARBA" id="ARBA00022723"/>
    </source>
</evidence>
<dbReference type="GO" id="GO:0042575">
    <property type="term" value="C:DNA polymerase complex"/>
    <property type="evidence" value="ECO:0007669"/>
    <property type="project" value="UniProtKB-ARBA"/>
</dbReference>
<sequence>FVSRNNKKTDSNFVPTCYECKEKGHKKPDCPKIKKLKAEKLKEKKKQQNANPQPTSKNENPKNVGLLTVAMASGELGREDWYFDSCCSRPVSHRDDLADFVDTSQSREILVADSKTMKSSGVGDVTLTINNKGLTKAKITDVTFCPDSAANLLSVHQIAKKGNILVFDKNGVNVFPEKSVIVKGASVLTGSVTNGIYKLDRDGKTQATNYDNCDGEIMNVDSALLSSDSSQELWHKRMGHLNYQDLSKLKKLAEGVDFVSTKSEVCIPCIKGKHSQLPFQTSDSRATKLLELVHSDIGFPEKGALSYGGATCFVTFTDDFSRMSFVYFLKRKSDCFSKFKEFKLMVENQTECKIKRFRSDNGKEYDNIEMKKFCAENGILLELTVPYTPQQNGVSERHRTIVDRARTMLIDAKLDKKYWAEAVNCAIYLKNRSPTVALDNEIPLEVWSGNKVDLSNVRVFGCKVMAMIPKCKRKKFDDKSEEMIMVGYCEGSKGYRVAYPNDPGHVIESRNVKFIENKLGCTLDGDNTEPKFDELIPEWDMIITNTEVHETVQNNNENDYETEEDENEYEEDNQEDQEGRQPRIRKKPAWHDDYVMLCDVAWSNVDVVPSSGNVALKDPKWKLAMEKEYNSLVKNGVWELVERPEGVNVIKSKWVFKVKKYAAGNYDCHKARLVARGYSQKKGIDYEEVYSPVVRPETLRLIMCLSNELSLEMEHVDITTAFLNGVITEKIYMEQPEGFVKNGKVCALKKSIYGLKQASRAWNENIRNVFKELGFVQSVCDPCVFVKREGALVIYICLYVDDIFVFTNWDEEKEKLYQCLESKYEVKFLGKLKNCLGMRVQYDKDAGILKLDQSEYVSELLKKFEMNGCHPKKTPMSKEKLPKFETKDETIPYQECVGSLMYLAVSTRPDIMYTVSKLSQYNKCYRSEHWSACKRALRYLAGTKDLGLVFTRSGNLNVECYVDASYACDESKGYSHIGYVVKLGGSVFAWQSKRLKTVTLSSTEAEYLGLTEGIKESMYVRNVLEVLGFNDVCVKVFNDNEGAMSIAKDEQTHKRTKHINLRSLFIKEKVRDGLVSLDHLGTNDLVADVMTKPLGEIKHHKFTEELCLKNILN</sequence>
<evidence type="ECO:0000256" key="18">
    <source>
        <dbReference type="PROSITE-ProRule" id="PRU00047"/>
    </source>
</evidence>
<keyword evidence="8" id="KW-0255">Endonuclease</keyword>